<accession>A0A1M4EKG2</accession>
<dbReference type="InterPro" id="IPR036188">
    <property type="entry name" value="FAD/NAD-bd_sf"/>
</dbReference>
<dbReference type="FunFam" id="3.30.413.10:FF:000007">
    <property type="entry name" value="Nitrite reductase [NAD(P)H] large subunit"/>
    <property type="match status" value="1"/>
</dbReference>
<evidence type="ECO:0000256" key="16">
    <source>
        <dbReference type="ARBA" id="ARBA00023063"/>
    </source>
</evidence>
<keyword evidence="15 21" id="KW-0411">Iron-sulfur</keyword>
<dbReference type="InterPro" id="IPR036136">
    <property type="entry name" value="Nit/Sulf_reduc_fer-like_dom_sf"/>
</dbReference>
<evidence type="ECO:0000256" key="20">
    <source>
        <dbReference type="PIRNR" id="PIRNR037149"/>
    </source>
</evidence>
<evidence type="ECO:0000256" key="13">
    <source>
        <dbReference type="ARBA" id="ARBA00023002"/>
    </source>
</evidence>
<dbReference type="InterPro" id="IPR007419">
    <property type="entry name" value="BFD-like_2Fe2S-bd_dom"/>
</dbReference>
<evidence type="ECO:0000256" key="10">
    <source>
        <dbReference type="ARBA" id="ARBA00022723"/>
    </source>
</evidence>
<evidence type="ECO:0000256" key="11">
    <source>
        <dbReference type="ARBA" id="ARBA00022784"/>
    </source>
</evidence>
<evidence type="ECO:0000313" key="26">
    <source>
        <dbReference type="EMBL" id="SBO99316.1"/>
    </source>
</evidence>
<dbReference type="PROSITE" id="PS00365">
    <property type="entry name" value="NIR_SIR"/>
    <property type="match status" value="1"/>
</dbReference>
<feature type="binding site" description="axial binding residue" evidence="21">
    <location>
        <position position="658"/>
    </location>
    <ligand>
        <name>siroheme</name>
        <dbReference type="ChEBI" id="CHEBI:60052"/>
    </ligand>
    <ligandPart>
        <name>Fe</name>
        <dbReference type="ChEBI" id="CHEBI:18248"/>
    </ligandPart>
</feature>
<feature type="domain" description="BFD-like [2Fe-2S]-binding" evidence="24">
    <location>
        <begin position="400"/>
        <end position="448"/>
    </location>
</feature>
<dbReference type="InterPro" id="IPR023753">
    <property type="entry name" value="FAD/NAD-binding_dom"/>
</dbReference>
<keyword evidence="14 21" id="KW-0408">Iron</keyword>
<dbReference type="InterPro" id="IPR052034">
    <property type="entry name" value="NasD-like"/>
</dbReference>
<dbReference type="InterPro" id="IPR016156">
    <property type="entry name" value="FAD/NAD-linked_Rdtase_dimer_sf"/>
</dbReference>
<dbReference type="GO" id="GO:0051539">
    <property type="term" value="F:4 iron, 4 sulfur cluster binding"/>
    <property type="evidence" value="ECO:0007669"/>
    <property type="project" value="UniProtKB-KW"/>
</dbReference>
<evidence type="ECO:0000256" key="14">
    <source>
        <dbReference type="ARBA" id="ARBA00023004"/>
    </source>
</evidence>
<dbReference type="InterPro" id="IPR017121">
    <property type="entry name" value="Nitrite_Rdtase_lsu"/>
</dbReference>
<dbReference type="Gene3D" id="3.30.390.30">
    <property type="match status" value="1"/>
</dbReference>
<dbReference type="Gene3D" id="3.50.50.60">
    <property type="entry name" value="FAD/NAD(P)-binding domain"/>
    <property type="match status" value="2"/>
</dbReference>
<keyword evidence="16 20" id="KW-0534">Nitrate assimilation</keyword>
<feature type="binding site" evidence="21">
    <location>
        <position position="620"/>
    </location>
    <ligand>
        <name>[4Fe-4S] cluster</name>
        <dbReference type="ChEBI" id="CHEBI:49883"/>
    </ligand>
</feature>
<keyword evidence="9" id="KW-0001">2Fe-2S</keyword>
<feature type="domain" description="FAD/NAD(P)-binding" evidence="25">
    <location>
        <begin position="3"/>
        <end position="272"/>
    </location>
</feature>
<sequence>MNRIVVVGYGPTAHRLVETLTSKGFGGTVTVIGEEPRPAYDRVHLTSYLSGTSAEDLTYEVPAGIVTRLNTRVTGIDREARTVTLADGGTEPYDVLVLATGSAPFVPPVPGAEHAYVYRTIEDLDAIRVAAKDAVEGVVVGGGLLGLEAADALRALGLRAHIVEMSPWLMPRQVDEGGGSVLKSHIEGLGLGVHAGAGVQEIVTDGSGQVTGLRKPDGTVLDAQVVVFSAGIRPRDELARSAGLEVGARGGIVVDEGMLTSDPAIYAIGECALAGGMVYGLVGPCNTMAEVAADRIMGGSSAFEGADLSTKLKLLGVEVAQFGAMEGALDVTYMDPVGGVYKKLFISDDARTLLGGICVGDASPYTQLRPFVGKELPASPSDLLFSGAGAQLDLPDEAQVCSCNNVCAGDVRTAIADKGVTDVPGLKACTRAGTTCGSCVPMLKQLLEKSGVEVSKALCEHFTYSRAELFDIVRVRGITTFSELITQHGTGRGCDICKPAVASILASLHNGHVLEGERATLQDTNDKFLANMQKNGTYSVVPRIPGGEITPEKLIVIGEVARDFGLYTKITGGQRIDLFGATVDQLPAIWRRLVDAGFESGHAYGKALRTVKSCVGSTWCRYGVQDSVGMAIALELRYRGLRSPHKLKSAVSGCARECAEARSKDFGIIATEQGWNLYVGGNGGFKPRHADLLANDLSTDELIRTIDRFLMFYIRTADRLQRTSTWLESLDGGLDYLREVIMEDTLGICADLDAQMERHIATYADEWAATLDDPEKLSRFVSFVNAPGVPDPSIVFASERGQIKPVMAR</sequence>
<organism evidence="26">
    <name type="scientific">Nonomuraea gerenzanensis</name>
    <dbReference type="NCBI Taxonomy" id="93944"/>
    <lineage>
        <taxon>Bacteria</taxon>
        <taxon>Bacillati</taxon>
        <taxon>Actinomycetota</taxon>
        <taxon>Actinomycetes</taxon>
        <taxon>Streptosporangiales</taxon>
        <taxon>Streptosporangiaceae</taxon>
        <taxon>Nonomuraea</taxon>
    </lineage>
</organism>
<comment type="cofactor">
    <cofactor evidence="17">
        <name>[2Fe-2S] cluster</name>
        <dbReference type="ChEBI" id="CHEBI:190135"/>
    </cofactor>
</comment>
<dbReference type="NCBIfam" id="NF011565">
    <property type="entry name" value="PRK14989.1"/>
    <property type="match status" value="1"/>
</dbReference>
<dbReference type="NCBIfam" id="TIGR02374">
    <property type="entry name" value="nitri_red_nirB"/>
    <property type="match status" value="1"/>
</dbReference>
<comment type="cofactor">
    <cofactor evidence="21">
        <name>siroheme</name>
        <dbReference type="ChEBI" id="CHEBI:60052"/>
    </cofactor>
    <text evidence="21">Binds 1 siroheme per subunit.</text>
</comment>
<dbReference type="GO" id="GO:0015980">
    <property type="term" value="P:energy derivation by oxidation of organic compounds"/>
    <property type="evidence" value="ECO:0007669"/>
    <property type="project" value="UniProtKB-ARBA"/>
</dbReference>
<evidence type="ECO:0000256" key="3">
    <source>
        <dbReference type="ARBA" id="ARBA00005096"/>
    </source>
</evidence>
<gene>
    <name evidence="26" type="ORF">BN4615_P8832</name>
</gene>
<comment type="subunit">
    <text evidence="19">Homodimer which associates with NirD.</text>
</comment>
<dbReference type="GO" id="GO:0098809">
    <property type="term" value="F:nitrite reductase activity"/>
    <property type="evidence" value="ECO:0007669"/>
    <property type="project" value="InterPro"/>
</dbReference>
<comment type="function">
    <text evidence="2">Catalyzes the reduction of sulfite to sulfide, a step in the biosynthesis of sulfur-containing amino acids and cofactors.</text>
</comment>
<dbReference type="InterPro" id="IPR006067">
    <property type="entry name" value="NO2/SO3_Rdtase_4Fe4S_dom"/>
</dbReference>
<dbReference type="CDD" id="cd19944">
    <property type="entry name" value="NirB_Fer2_BFD-like_2"/>
    <property type="match status" value="1"/>
</dbReference>
<dbReference type="InterPro" id="IPR041854">
    <property type="entry name" value="BFD-like_2Fe2S-bd_dom_sf"/>
</dbReference>
<protein>
    <recommendedName>
        <fullName evidence="5">assimilatory sulfite reductase (ferredoxin)</fullName>
        <ecNumber evidence="5">1.8.7.1</ecNumber>
    </recommendedName>
</protein>
<evidence type="ECO:0000259" key="22">
    <source>
        <dbReference type="Pfam" id="PF01077"/>
    </source>
</evidence>
<feature type="binding site" evidence="21">
    <location>
        <position position="658"/>
    </location>
    <ligand>
        <name>[4Fe-4S] cluster</name>
        <dbReference type="ChEBI" id="CHEBI:49883"/>
    </ligand>
</feature>
<comment type="cofactor">
    <cofactor evidence="1 20">
        <name>FAD</name>
        <dbReference type="ChEBI" id="CHEBI:57692"/>
    </cofactor>
</comment>
<keyword evidence="11" id="KW-0883">Thioether bond</keyword>
<dbReference type="PANTHER" id="PTHR43809">
    <property type="entry name" value="NITRITE REDUCTASE (NADH) LARGE SUBUNIT"/>
    <property type="match status" value="1"/>
</dbReference>
<comment type="similarity">
    <text evidence="4">Belongs to the nitrite and sulfite reductase 4Fe-4S domain family.</text>
</comment>
<dbReference type="GO" id="GO:0050311">
    <property type="term" value="F:sulfite reductase (ferredoxin) activity"/>
    <property type="evidence" value="ECO:0007669"/>
    <property type="project" value="UniProtKB-EC"/>
</dbReference>
<feature type="binding site" evidence="21">
    <location>
        <position position="654"/>
    </location>
    <ligand>
        <name>[4Fe-4S] cluster</name>
        <dbReference type="ChEBI" id="CHEBI:49883"/>
    </ligand>
</feature>
<evidence type="ECO:0000259" key="23">
    <source>
        <dbReference type="Pfam" id="PF03460"/>
    </source>
</evidence>
<dbReference type="AlphaFoldDB" id="A0A1M4EKG2"/>
<evidence type="ECO:0000256" key="7">
    <source>
        <dbReference type="ARBA" id="ARBA00022617"/>
    </source>
</evidence>
<dbReference type="Pfam" id="PF03460">
    <property type="entry name" value="NIR_SIR_ferr"/>
    <property type="match status" value="1"/>
</dbReference>
<dbReference type="FunFam" id="3.50.50.60:FF:000033">
    <property type="entry name" value="Nitrite reductase [NAD(P)H], large subunit"/>
    <property type="match status" value="1"/>
</dbReference>
<dbReference type="GO" id="GO:0042128">
    <property type="term" value="P:nitrate assimilation"/>
    <property type="evidence" value="ECO:0007669"/>
    <property type="project" value="UniProtKB-UniRule"/>
</dbReference>
<comment type="cofactor">
    <cofactor evidence="21">
        <name>[4Fe-4S] cluster</name>
        <dbReference type="ChEBI" id="CHEBI:49883"/>
    </cofactor>
    <text evidence="21">Binds 1 [4Fe-4S] cluster per subunit.</text>
</comment>
<dbReference type="FunFam" id="1.10.10.1100:FF:000002">
    <property type="entry name" value="Nitrite reductase large subunit"/>
    <property type="match status" value="1"/>
</dbReference>
<reference evidence="26" key="1">
    <citation type="submission" date="2016-04" db="EMBL/GenBank/DDBJ databases">
        <authorList>
            <person name="Evans L.H."/>
            <person name="Alamgir A."/>
            <person name="Owens N."/>
            <person name="Weber N.D."/>
            <person name="Virtaneva K."/>
            <person name="Barbian K."/>
            <person name="Babar A."/>
            <person name="Rosenke K."/>
        </authorList>
    </citation>
    <scope>NUCLEOTIDE SEQUENCE</scope>
    <source>
        <strain evidence="26">Nono1</strain>
    </source>
</reference>
<evidence type="ECO:0000256" key="19">
    <source>
        <dbReference type="ARBA" id="ARBA00064211"/>
    </source>
</evidence>
<keyword evidence="10 21" id="KW-0479">Metal-binding</keyword>
<evidence type="ECO:0000256" key="17">
    <source>
        <dbReference type="ARBA" id="ARBA00034078"/>
    </source>
</evidence>
<evidence type="ECO:0000256" key="21">
    <source>
        <dbReference type="PIRSR" id="PIRSR037149-1"/>
    </source>
</evidence>
<dbReference type="RefSeq" id="WP_225268007.1">
    <property type="nucleotide sequence ID" value="NZ_CP084058.1"/>
</dbReference>
<evidence type="ECO:0000256" key="18">
    <source>
        <dbReference type="ARBA" id="ARBA00049518"/>
    </source>
</evidence>
<feature type="domain" description="Nitrite/Sulfite reductase ferredoxin-like" evidence="23">
    <location>
        <begin position="533"/>
        <end position="594"/>
    </location>
</feature>
<dbReference type="GO" id="GO:0050660">
    <property type="term" value="F:flavin adenine dinucleotide binding"/>
    <property type="evidence" value="ECO:0007669"/>
    <property type="project" value="UniProtKB-UniRule"/>
</dbReference>
<proteinExistence type="inferred from homology"/>
<dbReference type="Pfam" id="PF04324">
    <property type="entry name" value="Fer2_BFD"/>
    <property type="match status" value="1"/>
</dbReference>
<evidence type="ECO:0000256" key="15">
    <source>
        <dbReference type="ARBA" id="ARBA00023014"/>
    </source>
</evidence>
<feature type="domain" description="Nitrite/sulphite reductase 4Fe-4S" evidence="22">
    <location>
        <begin position="605"/>
        <end position="743"/>
    </location>
</feature>
<dbReference type="GO" id="GO:0046872">
    <property type="term" value="F:metal ion binding"/>
    <property type="evidence" value="ECO:0007669"/>
    <property type="project" value="UniProtKB-KW"/>
</dbReference>
<keyword evidence="6 21" id="KW-0004">4Fe-4S</keyword>
<dbReference type="InterPro" id="IPR012744">
    <property type="entry name" value="Nitri_red_NirB"/>
</dbReference>
<dbReference type="SUPFAM" id="SSF56014">
    <property type="entry name" value="Nitrite and sulphite reductase 4Fe-4S domain-like"/>
    <property type="match status" value="1"/>
</dbReference>
<dbReference type="InterPro" id="IPR045854">
    <property type="entry name" value="NO2/SO3_Rdtase_4Fe4S_sf"/>
</dbReference>
<dbReference type="InterPro" id="IPR005117">
    <property type="entry name" value="NiRdtase/SiRdtase_haem-b_fer"/>
</dbReference>
<evidence type="ECO:0000256" key="9">
    <source>
        <dbReference type="ARBA" id="ARBA00022714"/>
    </source>
</evidence>
<evidence type="ECO:0000256" key="8">
    <source>
        <dbReference type="ARBA" id="ARBA00022630"/>
    </source>
</evidence>
<dbReference type="Pfam" id="PF01077">
    <property type="entry name" value="NIR_SIR"/>
    <property type="match status" value="1"/>
</dbReference>
<dbReference type="Gene3D" id="3.30.413.10">
    <property type="entry name" value="Sulfite Reductase Hemoprotein, domain 1"/>
    <property type="match status" value="1"/>
</dbReference>
<keyword evidence="7 21" id="KW-0349">Heme</keyword>
<evidence type="ECO:0000259" key="25">
    <source>
        <dbReference type="Pfam" id="PF07992"/>
    </source>
</evidence>
<dbReference type="SUPFAM" id="SSF55124">
    <property type="entry name" value="Nitrite/Sulfite reductase N-terminal domain-like"/>
    <property type="match status" value="1"/>
</dbReference>
<evidence type="ECO:0000256" key="4">
    <source>
        <dbReference type="ARBA" id="ARBA00010429"/>
    </source>
</evidence>
<dbReference type="PRINTS" id="PR00397">
    <property type="entry name" value="SIROHAEM"/>
</dbReference>
<keyword evidence="13 26" id="KW-0560">Oxidoreductase</keyword>
<dbReference type="InterPro" id="IPR006066">
    <property type="entry name" value="NO2/SO3_Rdtase_FeS/sirohaem_BS"/>
</dbReference>
<comment type="catalytic activity">
    <reaction evidence="18">
        <text>hydrogen sulfide + 6 oxidized [2Fe-2S]-[ferredoxin] + 3 H2O = sulfite + 6 reduced [2Fe-2S]-[ferredoxin] + 7 H(+)</text>
        <dbReference type="Rhea" id="RHEA:23132"/>
        <dbReference type="Rhea" id="RHEA-COMP:10000"/>
        <dbReference type="Rhea" id="RHEA-COMP:10001"/>
        <dbReference type="ChEBI" id="CHEBI:15377"/>
        <dbReference type="ChEBI" id="CHEBI:15378"/>
        <dbReference type="ChEBI" id="CHEBI:17359"/>
        <dbReference type="ChEBI" id="CHEBI:29919"/>
        <dbReference type="ChEBI" id="CHEBI:33737"/>
        <dbReference type="ChEBI" id="CHEBI:33738"/>
        <dbReference type="EC" id="1.8.7.1"/>
    </reaction>
</comment>
<evidence type="ECO:0000256" key="2">
    <source>
        <dbReference type="ARBA" id="ARBA00003247"/>
    </source>
</evidence>
<dbReference type="PRINTS" id="PR00368">
    <property type="entry name" value="FADPNR"/>
</dbReference>
<evidence type="ECO:0000256" key="12">
    <source>
        <dbReference type="ARBA" id="ARBA00022827"/>
    </source>
</evidence>
<dbReference type="PIRSF" id="PIRSF037149">
    <property type="entry name" value="NirB"/>
    <property type="match status" value="1"/>
</dbReference>
<dbReference type="EMBL" id="LT559118">
    <property type="protein sequence ID" value="SBO99316.1"/>
    <property type="molecule type" value="Genomic_DNA"/>
</dbReference>
<dbReference type="Gene3D" id="1.10.10.1100">
    <property type="entry name" value="BFD-like [2Fe-2S]-binding domain"/>
    <property type="match status" value="1"/>
</dbReference>
<evidence type="ECO:0000256" key="1">
    <source>
        <dbReference type="ARBA" id="ARBA00001974"/>
    </source>
</evidence>
<feature type="binding site" evidence="21">
    <location>
        <position position="614"/>
    </location>
    <ligand>
        <name>[4Fe-4S] cluster</name>
        <dbReference type="ChEBI" id="CHEBI:49883"/>
    </ligand>
</feature>
<dbReference type="UniPathway" id="UPA00653"/>
<dbReference type="Pfam" id="PF07992">
    <property type="entry name" value="Pyr_redox_2"/>
    <property type="match status" value="1"/>
</dbReference>
<evidence type="ECO:0000256" key="5">
    <source>
        <dbReference type="ARBA" id="ARBA00012353"/>
    </source>
</evidence>
<dbReference type="PANTHER" id="PTHR43809:SF1">
    <property type="entry name" value="NITRITE REDUCTASE (NADH) LARGE SUBUNIT"/>
    <property type="match status" value="1"/>
</dbReference>
<evidence type="ECO:0000256" key="6">
    <source>
        <dbReference type="ARBA" id="ARBA00022485"/>
    </source>
</evidence>
<comment type="pathway">
    <text evidence="3">Nitrogen metabolism; nitrate reduction (assimilation).</text>
</comment>
<keyword evidence="8 20" id="KW-0285">Flavoprotein</keyword>
<evidence type="ECO:0000259" key="24">
    <source>
        <dbReference type="Pfam" id="PF04324"/>
    </source>
</evidence>
<dbReference type="GO" id="GO:0051537">
    <property type="term" value="F:2 iron, 2 sulfur cluster binding"/>
    <property type="evidence" value="ECO:0007669"/>
    <property type="project" value="UniProtKB-KW"/>
</dbReference>
<dbReference type="GO" id="GO:0050661">
    <property type="term" value="F:NADP binding"/>
    <property type="evidence" value="ECO:0007669"/>
    <property type="project" value="UniProtKB-UniRule"/>
</dbReference>
<dbReference type="SUPFAM" id="SSF51905">
    <property type="entry name" value="FAD/NAD(P)-binding domain"/>
    <property type="match status" value="2"/>
</dbReference>
<dbReference type="CDD" id="cd19943">
    <property type="entry name" value="NirB_Fer2_BFD-like_1"/>
    <property type="match status" value="1"/>
</dbReference>
<keyword evidence="12 20" id="KW-0274">FAD</keyword>
<dbReference type="GO" id="GO:0020037">
    <property type="term" value="F:heme binding"/>
    <property type="evidence" value="ECO:0007669"/>
    <property type="project" value="InterPro"/>
</dbReference>
<name>A0A1M4EKG2_9ACTN</name>
<dbReference type="EC" id="1.8.7.1" evidence="5"/>